<name>A0A7Y0FH41_9FLAO</name>
<comment type="caution">
    <text evidence="2">The sequence shown here is derived from an EMBL/GenBank/DDBJ whole genome shotgun (WGS) entry which is preliminary data.</text>
</comment>
<dbReference type="InterPro" id="IPR002711">
    <property type="entry name" value="HNH"/>
</dbReference>
<accession>A0A7Y0FH41</accession>
<keyword evidence="2" id="KW-0540">Nuclease</keyword>
<dbReference type="GO" id="GO:0003676">
    <property type="term" value="F:nucleic acid binding"/>
    <property type="evidence" value="ECO:0007669"/>
    <property type="project" value="InterPro"/>
</dbReference>
<dbReference type="EMBL" id="JABBGF010000001">
    <property type="protein sequence ID" value="NML55826.1"/>
    <property type="molecule type" value="Genomic_DNA"/>
</dbReference>
<dbReference type="Pfam" id="PF01844">
    <property type="entry name" value="HNH"/>
    <property type="match status" value="1"/>
</dbReference>
<organism evidence="2 3">
    <name type="scientific">Chryseobacterium cheonjiense</name>
    <dbReference type="NCBI Taxonomy" id="2728845"/>
    <lineage>
        <taxon>Bacteria</taxon>
        <taxon>Pseudomonadati</taxon>
        <taxon>Bacteroidota</taxon>
        <taxon>Flavobacteriia</taxon>
        <taxon>Flavobacteriales</taxon>
        <taxon>Weeksellaceae</taxon>
        <taxon>Chryseobacterium group</taxon>
        <taxon>Chryseobacterium</taxon>
    </lineage>
</organism>
<keyword evidence="3" id="KW-1185">Reference proteome</keyword>
<dbReference type="Gene3D" id="1.10.30.50">
    <property type="match status" value="1"/>
</dbReference>
<dbReference type="GO" id="GO:0004519">
    <property type="term" value="F:endonuclease activity"/>
    <property type="evidence" value="ECO:0007669"/>
    <property type="project" value="UniProtKB-KW"/>
</dbReference>
<proteinExistence type="predicted"/>
<dbReference type="CDD" id="cd00085">
    <property type="entry name" value="HNHc"/>
    <property type="match status" value="1"/>
</dbReference>
<dbReference type="SMART" id="SM00507">
    <property type="entry name" value="HNHc"/>
    <property type="match status" value="1"/>
</dbReference>
<sequence length="235" mass="27479">MKNNYNSEFWKEFRDSIIESDGYKCSICGKESSKTILQVHHTKYIKGRNLWEYASEDCVTLCKSCHAMEHGKIKPNYGWEYIGDEDLGDLIGECDNCGSNIRYVFHIYHEKWGALEVGTLCCDNLTDSQEASNLMESVRRFESRKKNFINSIKWKSSEHFHSIKKNLFEIKIDEIDDYFCLTIHNQKSKKRYSSLELAKSSAFEAIENGKFIEYCLKKNISLPAKFKINNKQKDK</sequence>
<dbReference type="Proteomes" id="UP000552615">
    <property type="component" value="Unassembled WGS sequence"/>
</dbReference>
<evidence type="ECO:0000259" key="1">
    <source>
        <dbReference type="SMART" id="SM00507"/>
    </source>
</evidence>
<evidence type="ECO:0000313" key="2">
    <source>
        <dbReference type="EMBL" id="NML55826.1"/>
    </source>
</evidence>
<keyword evidence="2" id="KW-0255">Endonuclease</keyword>
<dbReference type="AlphaFoldDB" id="A0A7Y0FH41"/>
<dbReference type="GO" id="GO:0008270">
    <property type="term" value="F:zinc ion binding"/>
    <property type="evidence" value="ECO:0007669"/>
    <property type="project" value="InterPro"/>
</dbReference>
<dbReference type="InterPro" id="IPR003615">
    <property type="entry name" value="HNH_nuc"/>
</dbReference>
<feature type="domain" description="HNH nuclease" evidence="1">
    <location>
        <begin position="12"/>
        <end position="67"/>
    </location>
</feature>
<reference evidence="2 3" key="1">
    <citation type="submission" date="2020-04" db="EMBL/GenBank/DDBJ databases">
        <title>Chryseobacterium sp. RJ-7-14 sp. nov., isolated from Jeju soil.</title>
        <authorList>
            <person name="Dahal R.H."/>
            <person name="Chaudhary D.K."/>
        </authorList>
    </citation>
    <scope>NUCLEOTIDE SEQUENCE [LARGE SCALE GENOMIC DNA]</scope>
    <source>
        <strain evidence="2 3">RJ-7-14</strain>
    </source>
</reference>
<keyword evidence="2" id="KW-0378">Hydrolase</keyword>
<gene>
    <name evidence="2" type="ORF">HHL20_00560</name>
</gene>
<protein>
    <submittedName>
        <fullName evidence="2">HNH endonuclease</fullName>
    </submittedName>
</protein>
<evidence type="ECO:0000313" key="3">
    <source>
        <dbReference type="Proteomes" id="UP000552615"/>
    </source>
</evidence>
<dbReference type="RefSeq" id="WP_169229272.1">
    <property type="nucleotide sequence ID" value="NZ_JABBGF010000001.1"/>
</dbReference>